<gene>
    <name evidence="1" type="ORF">WISP_142199</name>
</gene>
<reference evidence="1" key="1">
    <citation type="submission" date="2019-10" db="EMBL/GenBank/DDBJ databases">
        <authorList>
            <person name="Soares A.E.R."/>
            <person name="Aleixo A."/>
            <person name="Schneider P."/>
            <person name="Miyaki C.Y."/>
            <person name="Schneider M.P."/>
            <person name="Mello C."/>
            <person name="Vasconcelos A.T.R."/>
        </authorList>
    </citation>
    <scope>NUCLEOTIDE SEQUENCE</scope>
    <source>
        <tissue evidence="1">Muscle</tissue>
    </source>
</reference>
<protein>
    <submittedName>
        <fullName evidence="1">Uncharacterized protein</fullName>
    </submittedName>
</protein>
<dbReference type="EMBL" id="WHWB01034734">
    <property type="protein sequence ID" value="KAJ7405055.1"/>
    <property type="molecule type" value="Genomic_DNA"/>
</dbReference>
<evidence type="ECO:0000313" key="2">
    <source>
        <dbReference type="Proteomes" id="UP001145742"/>
    </source>
</evidence>
<keyword evidence="2" id="KW-1185">Reference proteome</keyword>
<accession>A0ABQ9CRE5</accession>
<name>A0ABQ9CRE5_9PASS</name>
<comment type="caution">
    <text evidence="1">The sequence shown here is derived from an EMBL/GenBank/DDBJ whole genome shotgun (WGS) entry which is preliminary data.</text>
</comment>
<evidence type="ECO:0000313" key="1">
    <source>
        <dbReference type="EMBL" id="KAJ7405055.1"/>
    </source>
</evidence>
<dbReference type="Proteomes" id="UP001145742">
    <property type="component" value="Unassembled WGS sequence"/>
</dbReference>
<proteinExistence type="predicted"/>
<sequence length="194" mass="21605">MMELYKDLAILTVRIIQMRNTVKMSRLACRSTLSNSISTYEICKTPSSFEAPVLFLHNRVQLKSTTIAMTAEAFDGFATLEQAVMVKVAQTFNQLLNLESFVSVIPAVHKSDSSKEPEGGLEAFTGRRTSLPTVSGTDSPWKGKVFRTEVPSRRDLGGKGGDRLEMAQDLHVHFLTSSLGYRIFPYKCLSTFTQ</sequence>
<organism evidence="1 2">
    <name type="scientific">Willisornis vidua</name>
    <name type="common">Xingu scale-backed antbird</name>
    <dbReference type="NCBI Taxonomy" id="1566151"/>
    <lineage>
        <taxon>Eukaryota</taxon>
        <taxon>Metazoa</taxon>
        <taxon>Chordata</taxon>
        <taxon>Craniata</taxon>
        <taxon>Vertebrata</taxon>
        <taxon>Euteleostomi</taxon>
        <taxon>Archelosauria</taxon>
        <taxon>Archosauria</taxon>
        <taxon>Dinosauria</taxon>
        <taxon>Saurischia</taxon>
        <taxon>Theropoda</taxon>
        <taxon>Coelurosauria</taxon>
        <taxon>Aves</taxon>
        <taxon>Neognathae</taxon>
        <taxon>Neoaves</taxon>
        <taxon>Telluraves</taxon>
        <taxon>Australaves</taxon>
        <taxon>Passeriformes</taxon>
        <taxon>Thamnophilidae</taxon>
        <taxon>Willisornis</taxon>
    </lineage>
</organism>